<evidence type="ECO:0000313" key="12">
    <source>
        <dbReference type="Proteomes" id="UP001140217"/>
    </source>
</evidence>
<sequence length="196" mass="20140">MLKSIATTVAAVALFQGALAHMGVISPPPRNGVVADELQRPCGGGNTPTKNVTTFAVDGDSEFVLRPGHGTGNILFNYFTDTTVTNDTKSYPLANVPVPKPGNYTTKLDFGKAGLKAGQSIVVQAIFNGTDEGKTEQYYVCFDVKLAADSSGSSDSESSNTKTSDTNTSDTHSGASPKVVFGAAIGLLAAAAAAAF</sequence>
<dbReference type="EMBL" id="JANBUL010000042">
    <property type="protein sequence ID" value="KAJ2783667.1"/>
    <property type="molecule type" value="Genomic_DNA"/>
</dbReference>
<evidence type="ECO:0000256" key="5">
    <source>
        <dbReference type="ARBA" id="ARBA00023180"/>
    </source>
</evidence>
<dbReference type="GO" id="GO:0005886">
    <property type="term" value="C:plasma membrane"/>
    <property type="evidence" value="ECO:0007669"/>
    <property type="project" value="UniProtKB-SubCell"/>
</dbReference>
<evidence type="ECO:0000256" key="8">
    <source>
        <dbReference type="SAM" id="MobiDB-lite"/>
    </source>
</evidence>
<gene>
    <name evidence="11" type="ORF">H4R18_001577</name>
</gene>
<evidence type="ECO:0000256" key="1">
    <source>
        <dbReference type="ARBA" id="ARBA00004236"/>
    </source>
</evidence>
<evidence type="ECO:0000256" key="3">
    <source>
        <dbReference type="ARBA" id="ARBA00022729"/>
    </source>
</evidence>
<keyword evidence="4" id="KW-0472">Membrane</keyword>
<proteinExistence type="predicted"/>
<evidence type="ECO:0000256" key="9">
    <source>
        <dbReference type="SAM" id="SignalP"/>
    </source>
</evidence>
<comment type="subcellular location">
    <subcellularLocation>
        <location evidence="1">Cell membrane</location>
    </subcellularLocation>
    <subcellularLocation>
        <location evidence="7">Endomembrane system</location>
        <topology evidence="7">Lipid-anchor</topology>
    </subcellularLocation>
</comment>
<organism evidence="11 12">
    <name type="scientific">Coemansia javaensis</name>
    <dbReference type="NCBI Taxonomy" id="2761396"/>
    <lineage>
        <taxon>Eukaryota</taxon>
        <taxon>Fungi</taxon>
        <taxon>Fungi incertae sedis</taxon>
        <taxon>Zoopagomycota</taxon>
        <taxon>Kickxellomycotina</taxon>
        <taxon>Kickxellomycetes</taxon>
        <taxon>Kickxellales</taxon>
        <taxon>Kickxellaceae</taxon>
        <taxon>Coemansia</taxon>
    </lineage>
</organism>
<evidence type="ECO:0000256" key="7">
    <source>
        <dbReference type="ARBA" id="ARBA00037868"/>
    </source>
</evidence>
<keyword evidence="6" id="KW-0449">Lipoprotein</keyword>
<feature type="region of interest" description="Disordered" evidence="8">
    <location>
        <begin position="149"/>
        <end position="173"/>
    </location>
</feature>
<dbReference type="GO" id="GO:0012505">
    <property type="term" value="C:endomembrane system"/>
    <property type="evidence" value="ECO:0007669"/>
    <property type="project" value="UniProtKB-SubCell"/>
</dbReference>
<accession>A0A9W8LL66</accession>
<keyword evidence="2" id="KW-1003">Cell membrane</keyword>
<dbReference type="OrthoDB" id="2146436at2759"/>
<feature type="domain" description="Copper acquisition factor BIM1-like" evidence="10">
    <location>
        <begin position="20"/>
        <end position="160"/>
    </location>
</feature>
<dbReference type="Pfam" id="PF20238">
    <property type="entry name" value="BIM1-like_dom"/>
    <property type="match status" value="1"/>
</dbReference>
<reference evidence="11" key="1">
    <citation type="submission" date="2022-07" db="EMBL/GenBank/DDBJ databases">
        <title>Phylogenomic reconstructions and comparative analyses of Kickxellomycotina fungi.</title>
        <authorList>
            <person name="Reynolds N.K."/>
            <person name="Stajich J.E."/>
            <person name="Barry K."/>
            <person name="Grigoriev I.V."/>
            <person name="Crous P."/>
            <person name="Smith M.E."/>
        </authorList>
    </citation>
    <scope>NUCLEOTIDE SEQUENCE</scope>
    <source>
        <strain evidence="11">NBRC 105414</strain>
    </source>
</reference>
<feature type="signal peptide" evidence="9">
    <location>
        <begin position="1"/>
        <end position="20"/>
    </location>
</feature>
<comment type="caution">
    <text evidence="11">The sequence shown here is derived from an EMBL/GenBank/DDBJ whole genome shotgun (WGS) entry which is preliminary data.</text>
</comment>
<keyword evidence="5" id="KW-0325">Glycoprotein</keyword>
<dbReference type="Proteomes" id="UP001140217">
    <property type="component" value="Unassembled WGS sequence"/>
</dbReference>
<protein>
    <recommendedName>
        <fullName evidence="10">Copper acquisition factor BIM1-like domain-containing protein</fullName>
    </recommendedName>
</protein>
<evidence type="ECO:0000256" key="6">
    <source>
        <dbReference type="ARBA" id="ARBA00023288"/>
    </source>
</evidence>
<evidence type="ECO:0000259" key="10">
    <source>
        <dbReference type="Pfam" id="PF20238"/>
    </source>
</evidence>
<dbReference type="InterPro" id="IPR046936">
    <property type="entry name" value="BIM1-like"/>
</dbReference>
<keyword evidence="3 9" id="KW-0732">Signal</keyword>
<dbReference type="InterPro" id="IPR046530">
    <property type="entry name" value="BIM1-like_dom"/>
</dbReference>
<dbReference type="AlphaFoldDB" id="A0A9W8LL66"/>
<keyword evidence="12" id="KW-1185">Reference proteome</keyword>
<dbReference type="PANTHER" id="PTHR34992">
    <property type="entry name" value="HYPHAL ANASTAMOSIS-7 PROTEIN"/>
    <property type="match status" value="1"/>
</dbReference>
<feature type="chain" id="PRO_5040779658" description="Copper acquisition factor BIM1-like domain-containing protein" evidence="9">
    <location>
        <begin position="21"/>
        <end position="196"/>
    </location>
</feature>
<name>A0A9W8LL66_9FUNG</name>
<evidence type="ECO:0000256" key="2">
    <source>
        <dbReference type="ARBA" id="ARBA00022475"/>
    </source>
</evidence>
<evidence type="ECO:0000256" key="4">
    <source>
        <dbReference type="ARBA" id="ARBA00023136"/>
    </source>
</evidence>
<evidence type="ECO:0000313" key="11">
    <source>
        <dbReference type="EMBL" id="KAJ2783667.1"/>
    </source>
</evidence>